<feature type="compositionally biased region" description="Basic and acidic residues" evidence="1">
    <location>
        <begin position="647"/>
        <end position="700"/>
    </location>
</feature>
<evidence type="ECO:0000313" key="5">
    <source>
        <dbReference type="Proteomes" id="UP000250192"/>
    </source>
</evidence>
<feature type="domain" description="Toxin YqcG C-terminal" evidence="2">
    <location>
        <begin position="799"/>
        <end position="861"/>
    </location>
</feature>
<evidence type="ECO:0008006" key="6">
    <source>
        <dbReference type="Google" id="ProtNLM"/>
    </source>
</evidence>
<proteinExistence type="predicted"/>
<feature type="compositionally biased region" description="Basic and acidic residues" evidence="1">
    <location>
        <begin position="610"/>
        <end position="641"/>
    </location>
</feature>
<dbReference type="InterPro" id="IPR026835">
    <property type="entry name" value="YqcG_C"/>
</dbReference>
<feature type="compositionally biased region" description="Low complexity" evidence="1">
    <location>
        <begin position="87"/>
        <end position="100"/>
    </location>
</feature>
<sequence length="864" mass="88926">MMDRANEFGNIHSGLSSLKADGWEGRAADHFRSKFDVQIKGWVDAQEAFSSASEAYNSYATALASAQSQCDGIRSRWKAGRDAVQQAQNNQADARSQAAADGGTPAFDASCDEGPGRSAMAAAVADFQTLVDQVNEAGDLLITALNAGIAKLPERTWWDAVTRTVGSILGGAFEAVVELLKLVWKLSGGEGVWDFGRMLMGQMTLDEYNIKHQEIPAETLAAMAKALWNDPVGFMTAVGKSLIDWDTWTDDPGRAIGHLLPDVILAVATMGGSAGVSAGEKALTGTARALRIGKEVFKAILPISPDDVSSLRNLGRNLVGKLSANDAARAAERAANAVDQATDASRAARAGGAIGDTSGAAHAASGAADAAGNANHAASGGGGIASSASSAGHTAPGAGSTSHGVSDAADTAGNASHASRGGAGVKDSALPPTDPGHRSNGVSSAAQPAVTPHASGAGDAGTGGHTTPANTAPSASHGAHNNAFMNADTGGATHGAGSTTNGATNTPTTGAPATVSHGAPATGAPTTGTHGAGTTGTHGAGSTTNSATSTPDAPTTPKKQPTFEELLGGGDKQPYSGKAAADMPTTHADETADASKAGHGSGDASGSGKADADAQHGHDSAEHADADPKAKDHSADGKADDAADSARNGDKTEADKPTSDKSHKEDDAAHHDGDTEHPKDADDADTKSTKDESDTHKSDDDNSGAESDNSTVTDKNGEESQEIKSEEGTDETKRNPHSGDPDHNWGTYVDEDGIPHIDPSDPRPYLNPKNRPSFRKGIVDKVREAFTDADGVLRDWRGKPVDWQPGQPRAGIWDMGHKPGHKYSDVWRSYVNGEMTPQQFLDWYNDPKNYRVEFSSRNRAHIDE</sequence>
<feature type="domain" description="Putative T7SS secretion signal" evidence="3">
    <location>
        <begin position="5"/>
        <end position="154"/>
    </location>
</feature>
<gene>
    <name evidence="4" type="ORF">NCTC9935_00802</name>
</gene>
<dbReference type="EMBL" id="UAPR01000002">
    <property type="protein sequence ID" value="SPT55304.1"/>
    <property type="molecule type" value="Genomic_DNA"/>
</dbReference>
<feature type="compositionally biased region" description="Basic and acidic residues" evidence="1">
    <location>
        <begin position="715"/>
        <end position="743"/>
    </location>
</feature>
<feature type="compositionally biased region" description="Polar residues" evidence="1">
    <location>
        <begin position="704"/>
        <end position="714"/>
    </location>
</feature>
<dbReference type="Proteomes" id="UP000250192">
    <property type="component" value="Unassembled WGS sequence"/>
</dbReference>
<dbReference type="AlphaFoldDB" id="A0A2X0TZI9"/>
<evidence type="ECO:0000259" key="2">
    <source>
        <dbReference type="Pfam" id="PF14410"/>
    </source>
</evidence>
<dbReference type="Pfam" id="PF14410">
    <property type="entry name" value="GH-E"/>
    <property type="match status" value="1"/>
</dbReference>
<feature type="compositionally biased region" description="Low complexity" evidence="1">
    <location>
        <begin position="540"/>
        <end position="557"/>
    </location>
</feature>
<dbReference type="InterPro" id="IPR049082">
    <property type="entry name" value="T7SS_signal"/>
</dbReference>
<accession>A0A2X0TZI9</accession>
<keyword evidence="5" id="KW-1185">Reference proteome</keyword>
<organism evidence="4 5">
    <name type="scientific">Schaalia odontolytica</name>
    <dbReference type="NCBI Taxonomy" id="1660"/>
    <lineage>
        <taxon>Bacteria</taxon>
        <taxon>Bacillati</taxon>
        <taxon>Actinomycetota</taxon>
        <taxon>Actinomycetes</taxon>
        <taxon>Actinomycetales</taxon>
        <taxon>Actinomycetaceae</taxon>
        <taxon>Schaalia</taxon>
    </lineage>
</organism>
<feature type="region of interest" description="Disordered" evidence="1">
    <location>
        <begin position="797"/>
        <end position="817"/>
    </location>
</feature>
<name>A0A2X0TZI9_9ACTO</name>
<dbReference type="Pfam" id="PF21725">
    <property type="entry name" value="T7SS_signal"/>
    <property type="match status" value="1"/>
</dbReference>
<evidence type="ECO:0000259" key="3">
    <source>
        <dbReference type="Pfam" id="PF21725"/>
    </source>
</evidence>
<feature type="region of interest" description="Disordered" evidence="1">
    <location>
        <begin position="372"/>
        <end position="773"/>
    </location>
</feature>
<feature type="region of interest" description="Disordered" evidence="1">
    <location>
        <begin position="87"/>
        <end position="112"/>
    </location>
</feature>
<evidence type="ECO:0000313" key="4">
    <source>
        <dbReference type="EMBL" id="SPT55304.1"/>
    </source>
</evidence>
<feature type="compositionally biased region" description="Low complexity" evidence="1">
    <location>
        <begin position="486"/>
        <end position="529"/>
    </location>
</feature>
<feature type="compositionally biased region" description="Low complexity" evidence="1">
    <location>
        <begin position="385"/>
        <end position="402"/>
    </location>
</feature>
<evidence type="ECO:0000256" key="1">
    <source>
        <dbReference type="SAM" id="MobiDB-lite"/>
    </source>
</evidence>
<feature type="compositionally biased region" description="Gly residues" evidence="1">
    <location>
        <begin position="530"/>
        <end position="539"/>
    </location>
</feature>
<protein>
    <recommendedName>
        <fullName evidence="6">WXG100 family type VII secretion target</fullName>
    </recommendedName>
</protein>
<reference evidence="4 5" key="1">
    <citation type="submission" date="2018-06" db="EMBL/GenBank/DDBJ databases">
        <authorList>
            <consortium name="Pathogen Informatics"/>
            <person name="Doyle S."/>
        </authorList>
    </citation>
    <scope>NUCLEOTIDE SEQUENCE [LARGE SCALE GENOMIC DNA]</scope>
    <source>
        <strain evidence="4 5">NCTC9935</strain>
    </source>
</reference>